<dbReference type="Proteomes" id="UP000836841">
    <property type="component" value="Chromosome 6"/>
</dbReference>
<proteinExistence type="predicted"/>
<evidence type="ECO:0000313" key="1">
    <source>
        <dbReference type="EMBL" id="CAH2070145.1"/>
    </source>
</evidence>
<name>A0AAU9SL07_THLAR</name>
<keyword evidence="2" id="KW-1185">Reference proteome</keyword>
<evidence type="ECO:0000313" key="2">
    <source>
        <dbReference type="Proteomes" id="UP000836841"/>
    </source>
</evidence>
<reference evidence="1 2" key="1">
    <citation type="submission" date="2022-03" db="EMBL/GenBank/DDBJ databases">
        <authorList>
            <person name="Nunn A."/>
            <person name="Chopra R."/>
            <person name="Nunn A."/>
            <person name="Contreras Garrido A."/>
        </authorList>
    </citation>
    <scope>NUCLEOTIDE SEQUENCE [LARGE SCALE GENOMIC DNA]</scope>
</reference>
<protein>
    <submittedName>
        <fullName evidence="1">Uncharacterized protein</fullName>
    </submittedName>
</protein>
<organism evidence="1 2">
    <name type="scientific">Thlaspi arvense</name>
    <name type="common">Field penny-cress</name>
    <dbReference type="NCBI Taxonomy" id="13288"/>
    <lineage>
        <taxon>Eukaryota</taxon>
        <taxon>Viridiplantae</taxon>
        <taxon>Streptophyta</taxon>
        <taxon>Embryophyta</taxon>
        <taxon>Tracheophyta</taxon>
        <taxon>Spermatophyta</taxon>
        <taxon>Magnoliopsida</taxon>
        <taxon>eudicotyledons</taxon>
        <taxon>Gunneridae</taxon>
        <taxon>Pentapetalae</taxon>
        <taxon>rosids</taxon>
        <taxon>malvids</taxon>
        <taxon>Brassicales</taxon>
        <taxon>Brassicaceae</taxon>
        <taxon>Thlaspideae</taxon>
        <taxon>Thlaspi</taxon>
    </lineage>
</organism>
<gene>
    <name evidence="1" type="ORF">TAV2_LOCUS21689</name>
</gene>
<dbReference type="EMBL" id="OU466862">
    <property type="protein sequence ID" value="CAH2070145.1"/>
    <property type="molecule type" value="Genomic_DNA"/>
</dbReference>
<sequence>MSPFCRSSADCSPSA</sequence>
<accession>A0AAU9SL07</accession>